<gene>
    <name evidence="8" type="ORF">DFJ68_0012</name>
    <name evidence="7" type="ORF">FHW14_003253</name>
</gene>
<reference evidence="7 10" key="2">
    <citation type="submission" date="2020-08" db="EMBL/GenBank/DDBJ databases">
        <title>Genomic Encyclopedia of Type Strains, Phase IV (KMG-V): Genome sequencing to study the core and pangenomes of soil and plant-associated prokaryotes.</title>
        <authorList>
            <person name="Whitman W."/>
        </authorList>
    </citation>
    <scope>NUCLEOTIDE SEQUENCE [LARGE SCALE GENOMIC DNA]</scope>
    <source>
        <strain evidence="7 10">B3ACCR2</strain>
    </source>
</reference>
<evidence type="ECO:0000256" key="1">
    <source>
        <dbReference type="ARBA" id="ARBA00010466"/>
    </source>
</evidence>
<dbReference type="RefSeq" id="WP_121029981.1">
    <property type="nucleotide sequence ID" value="NZ_JACHVT010000007.1"/>
</dbReference>
<evidence type="ECO:0000259" key="6">
    <source>
        <dbReference type="Pfam" id="PF13545"/>
    </source>
</evidence>
<proteinExistence type="inferred from homology"/>
<dbReference type="AlphaFoldDB" id="A0A495XR96"/>
<dbReference type="GO" id="GO:0006355">
    <property type="term" value="P:regulation of DNA-templated transcription"/>
    <property type="evidence" value="ECO:0007669"/>
    <property type="project" value="InterPro"/>
</dbReference>
<dbReference type="Pfam" id="PF04198">
    <property type="entry name" value="Sugar-bind"/>
    <property type="match status" value="1"/>
</dbReference>
<dbReference type="Gene3D" id="1.10.10.10">
    <property type="entry name" value="Winged helix-like DNA-binding domain superfamily/Winged helix DNA-binding domain"/>
    <property type="match status" value="1"/>
</dbReference>
<organism evidence="8 9">
    <name type="scientific">Terracoccus luteus</name>
    <dbReference type="NCBI Taxonomy" id="53356"/>
    <lineage>
        <taxon>Bacteria</taxon>
        <taxon>Bacillati</taxon>
        <taxon>Actinomycetota</taxon>
        <taxon>Actinomycetes</taxon>
        <taxon>Micrococcales</taxon>
        <taxon>Intrasporangiaceae</taxon>
        <taxon>Terracoccus</taxon>
    </lineage>
</organism>
<keyword evidence="3 7" id="KW-0238">DNA-binding</keyword>
<dbReference type="OrthoDB" id="186585at2"/>
<dbReference type="InterPro" id="IPR036388">
    <property type="entry name" value="WH-like_DNA-bd_sf"/>
</dbReference>
<keyword evidence="9" id="KW-1185">Reference proteome</keyword>
<accession>A0A495XR96</accession>
<dbReference type="PANTHER" id="PTHR34294">
    <property type="entry name" value="TRANSCRIPTIONAL REGULATOR-RELATED"/>
    <property type="match status" value="1"/>
</dbReference>
<protein>
    <submittedName>
        <fullName evidence="7">DNA-binding transcriptional regulator LsrR (DeoR family)</fullName>
    </submittedName>
    <submittedName>
        <fullName evidence="8">DeoR family transcriptional regulator</fullName>
    </submittedName>
</protein>
<evidence type="ECO:0000259" key="5">
    <source>
        <dbReference type="Pfam" id="PF04198"/>
    </source>
</evidence>
<feature type="domain" description="Sugar-binding" evidence="5">
    <location>
        <begin position="73"/>
        <end position="318"/>
    </location>
</feature>
<evidence type="ECO:0000256" key="4">
    <source>
        <dbReference type="ARBA" id="ARBA00023163"/>
    </source>
</evidence>
<dbReference type="InterPro" id="IPR037171">
    <property type="entry name" value="NagB/RpiA_transferase-like"/>
</dbReference>
<reference evidence="8 9" key="1">
    <citation type="submission" date="2018-10" db="EMBL/GenBank/DDBJ databases">
        <title>Sequencing the genomes of 1000 actinobacteria strains.</title>
        <authorList>
            <person name="Klenk H.-P."/>
        </authorList>
    </citation>
    <scope>NUCLEOTIDE SEQUENCE [LARGE SCALE GENOMIC DNA]</scope>
    <source>
        <strain evidence="8 9">DSM 44267</strain>
    </source>
</reference>
<dbReference type="GO" id="GO:0030246">
    <property type="term" value="F:carbohydrate binding"/>
    <property type="evidence" value="ECO:0007669"/>
    <property type="project" value="InterPro"/>
</dbReference>
<keyword evidence="2" id="KW-0805">Transcription regulation</keyword>
<dbReference type="InterPro" id="IPR012318">
    <property type="entry name" value="HTH_CRP"/>
</dbReference>
<evidence type="ECO:0000313" key="7">
    <source>
        <dbReference type="EMBL" id="MBB2988064.1"/>
    </source>
</evidence>
<dbReference type="InterPro" id="IPR007324">
    <property type="entry name" value="Sugar-bd_dom_put"/>
</dbReference>
<dbReference type="InterPro" id="IPR051054">
    <property type="entry name" value="SorC_transcr_regulators"/>
</dbReference>
<dbReference type="Gene3D" id="3.40.50.1360">
    <property type="match status" value="1"/>
</dbReference>
<dbReference type="SUPFAM" id="SSF46689">
    <property type="entry name" value="Homeodomain-like"/>
    <property type="match status" value="1"/>
</dbReference>
<dbReference type="Proteomes" id="UP000278440">
    <property type="component" value="Unassembled WGS sequence"/>
</dbReference>
<feature type="domain" description="HTH crp-type" evidence="6">
    <location>
        <begin position="36"/>
        <end position="66"/>
    </location>
</feature>
<evidence type="ECO:0000313" key="10">
    <source>
        <dbReference type="Proteomes" id="UP000590811"/>
    </source>
</evidence>
<dbReference type="GO" id="GO:0003677">
    <property type="term" value="F:DNA binding"/>
    <property type="evidence" value="ECO:0007669"/>
    <property type="project" value="UniProtKB-KW"/>
</dbReference>
<evidence type="ECO:0000313" key="9">
    <source>
        <dbReference type="Proteomes" id="UP000278440"/>
    </source>
</evidence>
<evidence type="ECO:0000313" key="8">
    <source>
        <dbReference type="EMBL" id="RKT76617.1"/>
    </source>
</evidence>
<dbReference type="EMBL" id="RBXT01000001">
    <property type="protein sequence ID" value="RKT76617.1"/>
    <property type="molecule type" value="Genomic_DNA"/>
</dbReference>
<dbReference type="Pfam" id="PF13545">
    <property type="entry name" value="HTH_Crp_2"/>
    <property type="match status" value="1"/>
</dbReference>
<dbReference type="PANTHER" id="PTHR34294:SF1">
    <property type="entry name" value="TRANSCRIPTIONAL REGULATOR LSRR"/>
    <property type="match status" value="1"/>
</dbReference>
<dbReference type="EMBL" id="JACHVT010000007">
    <property type="protein sequence ID" value="MBB2988064.1"/>
    <property type="molecule type" value="Genomic_DNA"/>
</dbReference>
<dbReference type="InterPro" id="IPR009057">
    <property type="entry name" value="Homeodomain-like_sf"/>
</dbReference>
<keyword evidence="4" id="KW-0804">Transcription</keyword>
<evidence type="ECO:0000256" key="3">
    <source>
        <dbReference type="ARBA" id="ARBA00023125"/>
    </source>
</evidence>
<evidence type="ECO:0000256" key="2">
    <source>
        <dbReference type="ARBA" id="ARBA00023015"/>
    </source>
</evidence>
<dbReference type="Proteomes" id="UP000590811">
    <property type="component" value="Unassembled WGS sequence"/>
</dbReference>
<name>A0A495XR96_9MICO</name>
<sequence>MSQLGQHSEPTGTGSRFSDDLMFRAANAYYVGEQNQVQIAESLGVSRPTVSRLLSEARRRGIVEIRVHRPQGEGAAELEEQCATALGIKRVFVSTGSNVASVGARLASGVNRALDEADLQTGDALLISSGQTLYEVVQQDLSPRPGVDVAPMVGGLDEPEPWWQTNELTRLYAQRVGGRAHYLFAPALPSALLSESLKLEPSFKRVTGLWDTAKAALIGVGAPPLLRSQRAAFFPREQRALTASVGDVCSRFFDGAGEPVPYEGAERLVAITPQQLTAMPAAIAVAAGPEKVASIVAAVRGGYLNQLVTDAATARMLVEQAAAVR</sequence>
<dbReference type="SUPFAM" id="SSF100950">
    <property type="entry name" value="NagB/RpiA/CoA transferase-like"/>
    <property type="match status" value="1"/>
</dbReference>
<comment type="caution">
    <text evidence="8">The sequence shown here is derived from an EMBL/GenBank/DDBJ whole genome shotgun (WGS) entry which is preliminary data.</text>
</comment>
<comment type="similarity">
    <text evidence="1">Belongs to the SorC transcriptional regulatory family.</text>
</comment>